<feature type="domain" description="N-acetyltransferase" evidence="1">
    <location>
        <begin position="1"/>
        <end position="160"/>
    </location>
</feature>
<evidence type="ECO:0000259" key="1">
    <source>
        <dbReference type="PROSITE" id="PS51186"/>
    </source>
</evidence>
<reference evidence="2 3" key="1">
    <citation type="submission" date="2020-08" db="EMBL/GenBank/DDBJ databases">
        <title>Oceanospirillum sp. nov. isolated from marine sediment.</title>
        <authorList>
            <person name="Ji X."/>
        </authorList>
    </citation>
    <scope>NUCLEOTIDE SEQUENCE [LARGE SCALE GENOMIC DNA]</scope>
    <source>
        <strain evidence="2 3">D5</strain>
    </source>
</reference>
<keyword evidence="2" id="KW-0808">Transferase</keyword>
<organism evidence="2 3">
    <name type="scientific">Oceanospirillum sediminis</name>
    <dbReference type="NCBI Taxonomy" id="2760088"/>
    <lineage>
        <taxon>Bacteria</taxon>
        <taxon>Pseudomonadati</taxon>
        <taxon>Pseudomonadota</taxon>
        <taxon>Gammaproteobacteria</taxon>
        <taxon>Oceanospirillales</taxon>
        <taxon>Oceanospirillaceae</taxon>
        <taxon>Oceanospirillum</taxon>
    </lineage>
</organism>
<dbReference type="CDD" id="cd04301">
    <property type="entry name" value="NAT_SF"/>
    <property type="match status" value="1"/>
</dbReference>
<dbReference type="PANTHER" id="PTHR43138">
    <property type="entry name" value="ACETYLTRANSFERASE, GNAT FAMILY"/>
    <property type="match status" value="1"/>
</dbReference>
<dbReference type="InterPro" id="IPR052742">
    <property type="entry name" value="Mito_N-acetyltransferase"/>
</dbReference>
<sequence>MIREMTKPDFEAFWPVFHTIVKARETYAFDPDMNFEEGWQLWCEMPIKTFVYEESGKILGSYYIKANAMGPGSHICNCGYMVSEASRGKGIASQLCLHSQAIAAELGFRAMQFNAVVSTNDIAVRLWQNMGFQIIGTIPDAYQHGQLGYVDSYIMYKVLVETD</sequence>
<dbReference type="GO" id="GO:0016747">
    <property type="term" value="F:acyltransferase activity, transferring groups other than amino-acyl groups"/>
    <property type="evidence" value="ECO:0007669"/>
    <property type="project" value="InterPro"/>
</dbReference>
<dbReference type="PANTHER" id="PTHR43138:SF1">
    <property type="entry name" value="N-ACETYLTRANSFERASE ACA1"/>
    <property type="match status" value="1"/>
</dbReference>
<dbReference type="Pfam" id="PF00583">
    <property type="entry name" value="Acetyltransf_1"/>
    <property type="match status" value="1"/>
</dbReference>
<dbReference type="EMBL" id="JACJFM010000009">
    <property type="protein sequence ID" value="MBB1486749.1"/>
    <property type="molecule type" value="Genomic_DNA"/>
</dbReference>
<dbReference type="Gene3D" id="3.40.630.30">
    <property type="match status" value="1"/>
</dbReference>
<evidence type="ECO:0000313" key="3">
    <source>
        <dbReference type="Proteomes" id="UP000565262"/>
    </source>
</evidence>
<dbReference type="SUPFAM" id="SSF55729">
    <property type="entry name" value="Acyl-CoA N-acyltransferases (Nat)"/>
    <property type="match status" value="1"/>
</dbReference>
<protein>
    <submittedName>
        <fullName evidence="2">GNAT family N-acetyltransferase</fullName>
    </submittedName>
</protein>
<proteinExistence type="predicted"/>
<dbReference type="InterPro" id="IPR016181">
    <property type="entry name" value="Acyl_CoA_acyltransferase"/>
</dbReference>
<dbReference type="InterPro" id="IPR000182">
    <property type="entry name" value="GNAT_dom"/>
</dbReference>
<dbReference type="RefSeq" id="WP_182808534.1">
    <property type="nucleotide sequence ID" value="NZ_JACJFM010000009.1"/>
</dbReference>
<comment type="caution">
    <text evidence="2">The sequence shown here is derived from an EMBL/GenBank/DDBJ whole genome shotgun (WGS) entry which is preliminary data.</text>
</comment>
<dbReference type="Proteomes" id="UP000565262">
    <property type="component" value="Unassembled WGS sequence"/>
</dbReference>
<accession>A0A839IQH7</accession>
<evidence type="ECO:0000313" key="2">
    <source>
        <dbReference type="EMBL" id="MBB1486749.1"/>
    </source>
</evidence>
<gene>
    <name evidence="2" type="ORF">H4O21_09020</name>
</gene>
<dbReference type="PROSITE" id="PS51186">
    <property type="entry name" value="GNAT"/>
    <property type="match status" value="1"/>
</dbReference>
<name>A0A839IQH7_9GAMM</name>
<keyword evidence="3" id="KW-1185">Reference proteome</keyword>
<dbReference type="AlphaFoldDB" id="A0A839IQH7"/>